<evidence type="ECO:0000259" key="6">
    <source>
        <dbReference type="Pfam" id="PF03888"/>
    </source>
</evidence>
<gene>
    <name evidence="8" type="ORF">HOP53_01580</name>
</gene>
<dbReference type="InterPro" id="IPR038484">
    <property type="entry name" value="MucB/RseB_C_sf"/>
</dbReference>
<evidence type="ECO:0000256" key="4">
    <source>
        <dbReference type="ARBA" id="ARBA00022764"/>
    </source>
</evidence>
<keyword evidence="4" id="KW-0574">Periplasm</keyword>
<proteinExistence type="inferred from homology"/>
<dbReference type="Pfam" id="PF17188">
    <property type="entry name" value="MucB_RseB_C"/>
    <property type="match status" value="1"/>
</dbReference>
<reference evidence="8 9" key="1">
    <citation type="journal article" date="2021" name="Front. Microbiol.">
        <title>Aerobic Denitrification and Heterotrophic Sulfur Oxidation in the Genus Halomonas Revealed by Six Novel Species Characterizations and Genome-Based Analysis.</title>
        <authorList>
            <person name="Wang L."/>
            <person name="Shao Z."/>
        </authorList>
    </citation>
    <scope>NUCLEOTIDE SEQUENCE [LARGE SCALE GENOMIC DNA]</scope>
    <source>
        <strain evidence="8 9">MCCC 1A11081</strain>
    </source>
</reference>
<dbReference type="Pfam" id="PF03888">
    <property type="entry name" value="MucB_RseB"/>
    <property type="match status" value="1"/>
</dbReference>
<dbReference type="InterPro" id="IPR033434">
    <property type="entry name" value="MucB/RseB_N"/>
</dbReference>
<dbReference type="Proteomes" id="UP001320168">
    <property type="component" value="Unassembled WGS sequence"/>
</dbReference>
<evidence type="ECO:0000256" key="1">
    <source>
        <dbReference type="ARBA" id="ARBA00004418"/>
    </source>
</evidence>
<dbReference type="CDD" id="cd16327">
    <property type="entry name" value="RseB"/>
    <property type="match status" value="1"/>
</dbReference>
<dbReference type="EMBL" id="JABFTX010000001">
    <property type="protein sequence ID" value="MCE8001518.1"/>
    <property type="molecule type" value="Genomic_DNA"/>
</dbReference>
<accession>A0ABS8ZXY1</accession>
<protein>
    <submittedName>
        <fullName evidence="8">Negative regulator for alginate biosynthesis MucB</fullName>
    </submittedName>
</protein>
<sequence>MVSRRNARCLAALSGVLLLAYGAVAIAETSAAIAEAADEPTETEHFDCRQLAEWERPESPVEWFERSLWAGHCHVFQARAVRIGIDGVRTLALSRDIQDGVEREVARFLDGPPVFFERRGHIGRMSWSNGDPEVPASPAGMARHIEQYYRLSMGSDERIANRSAVRLDIEPLDGLRFGHRLWLDEDTALPLKRELIDDRGRVVETFQLTELQPPQLYQGGVVLDATPAPPQQAWGAGWLPNGFLDQPVDTQTDRHDPEVGHRIYSDGLSTLSLFVEPIEEGRERLIPGLHRLGISLAVVRHVAVGGRPMQVVAMGELPPRVLAQVAESLSWGEASEAPE</sequence>
<evidence type="ECO:0000259" key="7">
    <source>
        <dbReference type="Pfam" id="PF17188"/>
    </source>
</evidence>
<comment type="caution">
    <text evidence="8">The sequence shown here is derived from an EMBL/GenBank/DDBJ whole genome shotgun (WGS) entry which is preliminary data.</text>
</comment>
<dbReference type="Gene3D" id="2.50.20.10">
    <property type="entry name" value="Lipoprotein localisation LolA/LolB/LppX"/>
    <property type="match status" value="1"/>
</dbReference>
<keyword evidence="3 5" id="KW-0732">Signal</keyword>
<evidence type="ECO:0000313" key="9">
    <source>
        <dbReference type="Proteomes" id="UP001320168"/>
    </source>
</evidence>
<feature type="chain" id="PRO_5046309162" evidence="5">
    <location>
        <begin position="26"/>
        <end position="339"/>
    </location>
</feature>
<comment type="similarity">
    <text evidence="2">Belongs to the RseB family.</text>
</comment>
<evidence type="ECO:0000256" key="5">
    <source>
        <dbReference type="SAM" id="SignalP"/>
    </source>
</evidence>
<feature type="domain" description="MucB/RseB N-terminal" evidence="6">
    <location>
        <begin position="61"/>
        <end position="212"/>
    </location>
</feature>
<evidence type="ECO:0000313" key="8">
    <source>
        <dbReference type="EMBL" id="MCE8001518.1"/>
    </source>
</evidence>
<feature type="domain" description="MucB/RseB C-terminal" evidence="7">
    <location>
        <begin position="230"/>
        <end position="329"/>
    </location>
</feature>
<evidence type="ECO:0000256" key="3">
    <source>
        <dbReference type="ARBA" id="ARBA00022729"/>
    </source>
</evidence>
<dbReference type="InterPro" id="IPR005588">
    <property type="entry name" value="MucB_RseB"/>
</dbReference>
<comment type="subcellular location">
    <subcellularLocation>
        <location evidence="1">Periplasm</location>
    </subcellularLocation>
</comment>
<dbReference type="InterPro" id="IPR033436">
    <property type="entry name" value="MucB/RseB_C"/>
</dbReference>
<name>A0ABS8ZXY1_9GAMM</name>
<dbReference type="PANTHER" id="PTHR38782:SF1">
    <property type="entry name" value="SIGMA-E FACTOR REGULATORY PROTEIN RSEB"/>
    <property type="match status" value="1"/>
</dbReference>
<dbReference type="PANTHER" id="PTHR38782">
    <property type="match status" value="1"/>
</dbReference>
<feature type="signal peptide" evidence="5">
    <location>
        <begin position="1"/>
        <end position="25"/>
    </location>
</feature>
<organism evidence="8 9">
    <name type="scientific">Billgrantia ethanolica</name>
    <dbReference type="NCBI Taxonomy" id="2733486"/>
    <lineage>
        <taxon>Bacteria</taxon>
        <taxon>Pseudomonadati</taxon>
        <taxon>Pseudomonadota</taxon>
        <taxon>Gammaproteobacteria</taxon>
        <taxon>Oceanospirillales</taxon>
        <taxon>Halomonadaceae</taxon>
        <taxon>Billgrantia</taxon>
    </lineage>
</organism>
<dbReference type="Gene3D" id="3.30.200.100">
    <property type="entry name" value="MucB/RseB, C-terminal domain"/>
    <property type="match status" value="1"/>
</dbReference>
<keyword evidence="9" id="KW-1185">Reference proteome</keyword>
<evidence type="ECO:0000256" key="2">
    <source>
        <dbReference type="ARBA" id="ARBA00008150"/>
    </source>
</evidence>